<reference evidence="8 9" key="1">
    <citation type="submission" date="2014-06" db="EMBL/GenBank/DDBJ databases">
        <title>Evolutionary Origins and Diversification of the Mycorrhizal Mutualists.</title>
        <authorList>
            <consortium name="DOE Joint Genome Institute"/>
            <consortium name="Mycorrhizal Genomics Consortium"/>
            <person name="Kohler A."/>
            <person name="Kuo A."/>
            <person name="Nagy L.G."/>
            <person name="Floudas D."/>
            <person name="Copeland A."/>
            <person name="Barry K.W."/>
            <person name="Cichocki N."/>
            <person name="Veneault-Fourrey C."/>
            <person name="LaButti K."/>
            <person name="Lindquist E.A."/>
            <person name="Lipzen A."/>
            <person name="Lundell T."/>
            <person name="Morin E."/>
            <person name="Murat C."/>
            <person name="Riley R."/>
            <person name="Ohm R."/>
            <person name="Sun H."/>
            <person name="Tunlid A."/>
            <person name="Henrissat B."/>
            <person name="Grigoriev I.V."/>
            <person name="Hibbett D.S."/>
            <person name="Martin F."/>
        </authorList>
    </citation>
    <scope>NUCLEOTIDE SEQUENCE [LARGE SCALE GENOMIC DNA]</scope>
    <source>
        <strain evidence="8 9">SS14</strain>
    </source>
</reference>
<proteinExistence type="inferred from homology"/>
<dbReference type="GO" id="GO:0044396">
    <property type="term" value="P:actin cortical patch organization"/>
    <property type="evidence" value="ECO:0007669"/>
    <property type="project" value="UniProtKB-ARBA"/>
</dbReference>
<dbReference type="PANTHER" id="PTHR12644">
    <property type="entry name" value="ARP2/3 COMPLEX 16 KD SUBUNIT P16-ARC"/>
    <property type="match status" value="1"/>
</dbReference>
<evidence type="ECO:0000256" key="4">
    <source>
        <dbReference type="ARBA" id="ARBA00023212"/>
    </source>
</evidence>
<name>A0A0C9U3C4_SPHS4</name>
<dbReference type="GO" id="GO:0030833">
    <property type="term" value="P:regulation of actin filament polymerization"/>
    <property type="evidence" value="ECO:0007669"/>
    <property type="project" value="InterPro"/>
</dbReference>
<dbReference type="Proteomes" id="UP000054279">
    <property type="component" value="Unassembled WGS sequence"/>
</dbReference>
<dbReference type="GO" id="GO:0034314">
    <property type="term" value="P:Arp2/3 complex-mediated actin nucleation"/>
    <property type="evidence" value="ECO:0007669"/>
    <property type="project" value="InterPro"/>
</dbReference>
<evidence type="ECO:0000256" key="7">
    <source>
        <dbReference type="RuleBase" id="RU004301"/>
    </source>
</evidence>
<comment type="function">
    <text evidence="7">Functions as component of the Arp2/3 complex which is involved in regulation of actin polymerization and together with an activating nucleation-promoting factor (NPF) mediates the formation of branched actin networks. Arp2/3 complex plays a critical role in the control of cell morphogenesis via the modulation of cell polarity development.</text>
</comment>
<dbReference type="HOGENOM" id="CLU_101888_2_0_1"/>
<dbReference type="AlphaFoldDB" id="A0A0C9U3C4"/>
<dbReference type="Pfam" id="PF04699">
    <property type="entry name" value="P16-Arc"/>
    <property type="match status" value="1"/>
</dbReference>
<dbReference type="GO" id="GO:0005885">
    <property type="term" value="C:Arp2/3 protein complex"/>
    <property type="evidence" value="ECO:0007669"/>
    <property type="project" value="InterPro"/>
</dbReference>
<comment type="subcellular location">
    <subcellularLocation>
        <location evidence="1">Cytoplasm</location>
        <location evidence="1">Cytoskeleton</location>
    </subcellularLocation>
</comment>
<dbReference type="PIRSF" id="PIRSF039096">
    <property type="entry name" value="p16-ARC"/>
    <property type="match status" value="1"/>
</dbReference>
<sequence length="157" mass="16986">MASTAFRKIDIDAYDEEVLIESELYDPYPYDPATALSAAKQKQSAVRSSLSKGDTAGALTAVLEDAPYGPDVEEAKMVTLQTLFNILSSTKATDIPPIVKSLSTDAQDSLMKYIYKGMAMPGWGDVSGSVLLTWHEKLTEVAGTGCIVRVMTDRKTV</sequence>
<dbReference type="InterPro" id="IPR036743">
    <property type="entry name" value="ARPC5_sf"/>
</dbReference>
<dbReference type="Gene3D" id="1.25.40.190">
    <property type="entry name" value="Actin-related protein 2/3 complex subunit 5"/>
    <property type="match status" value="1"/>
</dbReference>
<gene>
    <name evidence="8" type="ORF">M422DRAFT_231689</name>
</gene>
<dbReference type="SUPFAM" id="SSF69103">
    <property type="entry name" value="Arp2/3 complex 16 kDa subunit ARPC5"/>
    <property type="match status" value="1"/>
</dbReference>
<keyword evidence="4 7" id="KW-0206">Cytoskeleton</keyword>
<dbReference type="EMBL" id="KN837169">
    <property type="protein sequence ID" value="KIJ37348.1"/>
    <property type="molecule type" value="Genomic_DNA"/>
</dbReference>
<dbReference type="InterPro" id="IPR006789">
    <property type="entry name" value="ARPC5"/>
</dbReference>
<keyword evidence="3" id="KW-0963">Cytoplasm</keyword>
<evidence type="ECO:0000256" key="6">
    <source>
        <dbReference type="ARBA" id="ARBA00060329"/>
    </source>
</evidence>
<evidence type="ECO:0000313" key="9">
    <source>
        <dbReference type="Proteomes" id="UP000054279"/>
    </source>
</evidence>
<evidence type="ECO:0000256" key="2">
    <source>
        <dbReference type="ARBA" id="ARBA00006084"/>
    </source>
</evidence>
<evidence type="ECO:0000313" key="8">
    <source>
        <dbReference type="EMBL" id="KIJ37348.1"/>
    </source>
</evidence>
<comment type="similarity">
    <text evidence="2 7">Belongs to the ARPC5 family.</text>
</comment>
<accession>A0A0C9U3C4</accession>
<comment type="function">
    <text evidence="6">Functions as a component of the Arp2/3 complex which is involved in regulation of actin polymerization and together with an activating nucleation-promoting factor (NPF) mediates the formation of branched actin networks.</text>
</comment>
<organism evidence="8 9">
    <name type="scientific">Sphaerobolus stellatus (strain SS14)</name>
    <dbReference type="NCBI Taxonomy" id="990650"/>
    <lineage>
        <taxon>Eukaryota</taxon>
        <taxon>Fungi</taxon>
        <taxon>Dikarya</taxon>
        <taxon>Basidiomycota</taxon>
        <taxon>Agaricomycotina</taxon>
        <taxon>Agaricomycetes</taxon>
        <taxon>Phallomycetidae</taxon>
        <taxon>Geastrales</taxon>
        <taxon>Sphaerobolaceae</taxon>
        <taxon>Sphaerobolus</taxon>
    </lineage>
</organism>
<evidence type="ECO:0000256" key="1">
    <source>
        <dbReference type="ARBA" id="ARBA00004245"/>
    </source>
</evidence>
<evidence type="ECO:0000256" key="5">
    <source>
        <dbReference type="ARBA" id="ARBA00040214"/>
    </source>
</evidence>
<evidence type="ECO:0000256" key="3">
    <source>
        <dbReference type="ARBA" id="ARBA00022490"/>
    </source>
</evidence>
<dbReference type="OrthoDB" id="429520at2759"/>
<keyword evidence="9" id="KW-1185">Reference proteome</keyword>
<dbReference type="FunFam" id="1.25.40.190:FF:000003">
    <property type="entry name" value="Actin-related protein 2/3 complex subunit 5"/>
    <property type="match status" value="1"/>
</dbReference>
<protein>
    <recommendedName>
        <fullName evidence="5 7">Actin-related protein 2/3 complex subunit 5</fullName>
    </recommendedName>
</protein>